<dbReference type="PANTHER" id="PTHR45526:SF1">
    <property type="entry name" value="TRANSCRIPTIONAL REGULATORY PROTEIN DCUR-RELATED"/>
    <property type="match status" value="1"/>
</dbReference>
<evidence type="ECO:0000313" key="3">
    <source>
        <dbReference type="EMBL" id="AEP31393.1"/>
    </source>
</evidence>
<dbReference type="EMBL" id="CP003060">
    <property type="protein sequence ID" value="AEP31393.1"/>
    <property type="molecule type" value="Genomic_DNA"/>
</dbReference>
<name>G4QEB9_GLANF</name>
<evidence type="ECO:0000313" key="4">
    <source>
        <dbReference type="Proteomes" id="UP000009282"/>
    </source>
</evidence>
<sequence>MSININILLIDDVEYSREILRAALSNCINAQSRSIKAAFYHSSTGQSIIQQIELQKIDLVYLDINLPEISGIDVLKNIRVVFPNLMVIMVSGENSSENVKNAIASGANGFIVKPFTSQRVTDSLNNYLKKQKKA</sequence>
<dbReference type="Proteomes" id="UP000009282">
    <property type="component" value="Chromosome"/>
</dbReference>
<keyword evidence="1" id="KW-0597">Phosphoprotein</keyword>
<gene>
    <name evidence="3" type="primary">cheY</name>
    <name evidence="3" type="ordered locus">GNIT_3299</name>
</gene>
<feature type="domain" description="Response regulatory" evidence="2">
    <location>
        <begin position="6"/>
        <end position="128"/>
    </location>
</feature>
<dbReference type="Pfam" id="PF00072">
    <property type="entry name" value="Response_reg"/>
    <property type="match status" value="1"/>
</dbReference>
<feature type="modified residue" description="4-aspartylphosphate" evidence="1">
    <location>
        <position position="63"/>
    </location>
</feature>
<dbReference type="InterPro" id="IPR011006">
    <property type="entry name" value="CheY-like_superfamily"/>
</dbReference>
<keyword evidence="4" id="KW-1185">Reference proteome</keyword>
<dbReference type="eggNOG" id="COG2197">
    <property type="taxonomic scope" value="Bacteria"/>
</dbReference>
<dbReference type="AlphaFoldDB" id="G4QEB9"/>
<protein>
    <submittedName>
        <fullName evidence="3">Response regulator</fullName>
    </submittedName>
</protein>
<dbReference type="KEGG" id="gni:GNIT_3299"/>
<dbReference type="PANTHER" id="PTHR45526">
    <property type="entry name" value="TRANSCRIPTIONAL REGULATORY PROTEIN DPIA"/>
    <property type="match status" value="1"/>
</dbReference>
<dbReference type="GO" id="GO:0000156">
    <property type="term" value="F:phosphorelay response regulator activity"/>
    <property type="evidence" value="ECO:0007669"/>
    <property type="project" value="TreeGrafter"/>
</dbReference>
<dbReference type="HOGENOM" id="CLU_000445_69_15_6"/>
<dbReference type="SUPFAM" id="SSF52172">
    <property type="entry name" value="CheY-like"/>
    <property type="match status" value="1"/>
</dbReference>
<reference evidence="3 4" key="1">
    <citation type="journal article" date="2011" name="J. Bacteriol.">
        <title>Complete genome sequence of seawater bacterium Glaciecola nitratireducens FR1064T.</title>
        <authorList>
            <person name="Bian F."/>
            <person name="Qin Q.L."/>
            <person name="Xie B.B."/>
            <person name="Shu Y.L."/>
            <person name="Zhang X.Y."/>
            <person name="Yu Y."/>
            <person name="Chen B."/>
            <person name="Chen X.L."/>
            <person name="Zhou B.C."/>
            <person name="Zhang Y.Z."/>
        </authorList>
    </citation>
    <scope>NUCLEOTIDE SEQUENCE [LARGE SCALE GENOMIC DNA]</scope>
    <source>
        <strain evidence="4">JCM 12485 / KCTC 12276 / FR1064</strain>
    </source>
</reference>
<dbReference type="InterPro" id="IPR051271">
    <property type="entry name" value="2C-system_Tx_regulators"/>
</dbReference>
<dbReference type="PROSITE" id="PS50110">
    <property type="entry name" value="RESPONSE_REGULATORY"/>
    <property type="match status" value="1"/>
</dbReference>
<dbReference type="STRING" id="1085623.GNIT_3299"/>
<proteinExistence type="predicted"/>
<evidence type="ECO:0000256" key="1">
    <source>
        <dbReference type="PROSITE-ProRule" id="PRU00169"/>
    </source>
</evidence>
<dbReference type="OrthoDB" id="9796655at2"/>
<dbReference type="CDD" id="cd00156">
    <property type="entry name" value="REC"/>
    <property type="match status" value="1"/>
</dbReference>
<accession>G4QEB9</accession>
<evidence type="ECO:0000259" key="2">
    <source>
        <dbReference type="PROSITE" id="PS50110"/>
    </source>
</evidence>
<organism evidence="3 4">
    <name type="scientific">Glaciecola nitratireducens (strain JCM 12485 / KCTC 12276 / FR1064)</name>
    <dbReference type="NCBI Taxonomy" id="1085623"/>
    <lineage>
        <taxon>Bacteria</taxon>
        <taxon>Pseudomonadati</taxon>
        <taxon>Pseudomonadota</taxon>
        <taxon>Gammaproteobacteria</taxon>
        <taxon>Alteromonadales</taxon>
        <taxon>Alteromonadaceae</taxon>
        <taxon>Brumicola</taxon>
    </lineage>
</organism>
<dbReference type="RefSeq" id="WP_014110264.1">
    <property type="nucleotide sequence ID" value="NC_016041.1"/>
</dbReference>
<dbReference type="InterPro" id="IPR001789">
    <property type="entry name" value="Sig_transdc_resp-reg_receiver"/>
</dbReference>
<dbReference type="Gene3D" id="3.40.50.2300">
    <property type="match status" value="1"/>
</dbReference>
<dbReference type="SMART" id="SM00448">
    <property type="entry name" value="REC"/>
    <property type="match status" value="1"/>
</dbReference>